<dbReference type="SUPFAM" id="SSF53300">
    <property type="entry name" value="vWA-like"/>
    <property type="match status" value="1"/>
</dbReference>
<dbReference type="OrthoDB" id="7624353at2"/>
<evidence type="ECO:0000259" key="1">
    <source>
        <dbReference type="Pfam" id="PF13400"/>
    </source>
</evidence>
<dbReference type="Pfam" id="PF13400">
    <property type="entry name" value="Tad"/>
    <property type="match status" value="1"/>
</dbReference>
<reference evidence="2 3" key="1">
    <citation type="submission" date="2016-11" db="EMBL/GenBank/DDBJ databases">
        <authorList>
            <person name="Jaros S."/>
            <person name="Januszkiewicz K."/>
            <person name="Wedrychowicz H."/>
        </authorList>
    </citation>
    <scope>NUCLEOTIDE SEQUENCE [LARGE SCALE GENOMIC DNA]</scope>
    <source>
        <strain evidence="2 3">GAS499</strain>
    </source>
</reference>
<feature type="domain" description="Putative Flp pilus-assembly TadG-like N-terminal" evidence="1">
    <location>
        <begin position="17"/>
        <end position="60"/>
    </location>
</feature>
<accession>A0A1M6TCW0</accession>
<dbReference type="InterPro" id="IPR028087">
    <property type="entry name" value="Tad_N"/>
</dbReference>
<dbReference type="EMBL" id="LT670844">
    <property type="protein sequence ID" value="SHK54837.1"/>
    <property type="molecule type" value="Genomic_DNA"/>
</dbReference>
<dbReference type="InterPro" id="IPR036465">
    <property type="entry name" value="vWFA_dom_sf"/>
</dbReference>
<sequence length="534" mass="56413">MRNLLRLIGRFRNDRRGNLAVIFTLAAIPLVSALGSAVDYSMATRMRAKLQSAADSASVASISQNSAGYLAATQMQSDGTIAAGVTDANAIFDGNMNTINGYQNLTRTSTVTKTGIKLKSVVTFSAQVPTTFMRVIGMQALTITGTSSSAASLPPYLDFYLMLDVSGSMGLPSTDAEQTRLSKINPDDFSVYPNGCTFACHFQTNACSNPSVGQKTNPSGSVVSAYPTNNYCLGYLISRVSQAGYNSLLQPTANYPMKGVQLTAAILANANSSLTPGAPNSLITGNSKSLPSSLTPVTSCPNEGADACIQLRADAVGYAVTQLFQYANTHEKVSNQFRIGLYPFVRYLYAYFPLTSSIGPSDSITTAANNLATLLDPGNNSNLGSGGTHFENAFPSMNTTITSVGNGSTSTNTQPYVFLITDGAQNFQTQWGGGWSGSNSATVMPSGTSSPCKPLRDRGITVSVLYIPYQTIQNPTTIFNNEDNVANANIPNIPPSLTDCASSGFFYTANTPADIQSALKAMFDHAVQTAHITN</sequence>
<organism evidence="2 3">
    <name type="scientific">Bradyrhizobium lablabi</name>
    <dbReference type="NCBI Taxonomy" id="722472"/>
    <lineage>
        <taxon>Bacteria</taxon>
        <taxon>Pseudomonadati</taxon>
        <taxon>Pseudomonadota</taxon>
        <taxon>Alphaproteobacteria</taxon>
        <taxon>Hyphomicrobiales</taxon>
        <taxon>Nitrobacteraceae</taxon>
        <taxon>Bradyrhizobium</taxon>
    </lineage>
</organism>
<proteinExistence type="predicted"/>
<name>A0A1M6TCW0_9BRAD</name>
<dbReference type="Gene3D" id="3.40.50.410">
    <property type="entry name" value="von Willebrand factor, type A domain"/>
    <property type="match status" value="1"/>
</dbReference>
<dbReference type="AlphaFoldDB" id="A0A1M6TCW0"/>
<protein>
    <submittedName>
        <fullName evidence="2">Putative Flp pilus-assembly TadE/G-like</fullName>
    </submittedName>
</protein>
<gene>
    <name evidence="2" type="ORF">SAMN05444159_3547</name>
</gene>
<dbReference type="RefSeq" id="WP_079539844.1">
    <property type="nucleotide sequence ID" value="NZ_LT670844.1"/>
</dbReference>
<evidence type="ECO:0000313" key="2">
    <source>
        <dbReference type="EMBL" id="SHK54837.1"/>
    </source>
</evidence>
<dbReference type="Proteomes" id="UP000189935">
    <property type="component" value="Chromosome I"/>
</dbReference>
<evidence type="ECO:0000313" key="3">
    <source>
        <dbReference type="Proteomes" id="UP000189935"/>
    </source>
</evidence>